<evidence type="ECO:0000313" key="1">
    <source>
        <dbReference type="EMBL" id="QOV08449.1"/>
    </source>
</evidence>
<dbReference type="EMBL" id="MW084976">
    <property type="protein sequence ID" value="QOV08449.1"/>
    <property type="molecule type" value="Genomic_DNA"/>
</dbReference>
<accession>A0A7U3RYD4</accession>
<name>A0A7U3RYD4_9CAUD</name>
<keyword evidence="2" id="KW-1185">Reference proteome</keyword>
<evidence type="ECO:0000313" key="2">
    <source>
        <dbReference type="Proteomes" id="UP000594029"/>
    </source>
</evidence>
<dbReference type="Proteomes" id="UP000594029">
    <property type="component" value="Segment"/>
</dbReference>
<organism evidence="1 2">
    <name type="scientific">Bacillus phage Kirov</name>
    <dbReference type="NCBI Taxonomy" id="2783539"/>
    <lineage>
        <taxon>Viruses</taxon>
        <taxon>Duplodnaviria</taxon>
        <taxon>Heunggongvirae</taxon>
        <taxon>Uroviricota</taxon>
        <taxon>Caudoviricetes</taxon>
        <taxon>Andregratiavirinae</taxon>
        <taxon>Kirovvirus</taxon>
        <taxon>Kirovvirus kirov</taxon>
    </lineage>
</organism>
<gene>
    <name evidence="1" type="ORF">Kirov_250</name>
</gene>
<protein>
    <submittedName>
        <fullName evidence="1">Uncharacterized protein</fullName>
    </submittedName>
</protein>
<proteinExistence type="predicted"/>
<reference evidence="1 2" key="1">
    <citation type="submission" date="2020-10" db="EMBL/GenBank/DDBJ databases">
        <authorList>
            <person name="Kazantseva O.A."/>
            <person name="Piligrimova E.G."/>
            <person name="Shadrin A.M."/>
        </authorList>
    </citation>
    <scope>NUCLEOTIDE SEQUENCE [LARGE SCALE GENOMIC DNA]</scope>
</reference>
<sequence>MNLQPITMKAIEEKYGSYAKKAINRSKKWVKAESKVFEKQTEFSERYPQAYLIYKSTTDKYVIYNTVTNEANTYDADLIKAIIGEVK</sequence>